<gene>
    <name evidence="2" type="ORF">V7x_39460</name>
</gene>
<sequence length="264" mass="29772">MTLPGEKLDASKMPGHWLLARMGKRVLRPGGIEMTRKMLDSLMISHSDTVVELAPGLGATARLTLQRRPHRYIAVERDAAAAARIDRLIDPERDEVIHGNASSELLHSEECDVVYGEAMLTMQPPTQKHKIVREACRILRSGGRYAIHELGLLPDDVPERLKDEIHDAISEVIHVRARPLTVSEWAGVMNDEGLEVDAETVHTSRMHLLEPRRVIADEGMLRAARIAWNVARAPAARKRIFAMRRVFKRYEQHLCAVTMIGVKR</sequence>
<protein>
    <submittedName>
        <fullName evidence="2">Methyltransferase domain protein</fullName>
    </submittedName>
</protein>
<dbReference type="GO" id="GO:0008757">
    <property type="term" value="F:S-adenosylmethionine-dependent methyltransferase activity"/>
    <property type="evidence" value="ECO:0007669"/>
    <property type="project" value="InterPro"/>
</dbReference>
<dbReference type="InterPro" id="IPR041698">
    <property type="entry name" value="Methyltransf_25"/>
</dbReference>
<dbReference type="GO" id="GO:0032259">
    <property type="term" value="P:methylation"/>
    <property type="evidence" value="ECO:0007669"/>
    <property type="project" value="UniProtKB-KW"/>
</dbReference>
<proteinExistence type="predicted"/>
<accession>A0A5C6FJS4</accession>
<evidence type="ECO:0000313" key="3">
    <source>
        <dbReference type="Proteomes" id="UP000316476"/>
    </source>
</evidence>
<comment type="caution">
    <text evidence="2">The sequence shown here is derived from an EMBL/GenBank/DDBJ whole genome shotgun (WGS) entry which is preliminary data.</text>
</comment>
<dbReference type="Gene3D" id="3.40.50.150">
    <property type="entry name" value="Vaccinia Virus protein VP39"/>
    <property type="match status" value="1"/>
</dbReference>
<keyword evidence="2" id="KW-0808">Transferase</keyword>
<dbReference type="CDD" id="cd02440">
    <property type="entry name" value="AdoMet_MTases"/>
    <property type="match status" value="1"/>
</dbReference>
<name>A0A5C6FJS4_9PLAN</name>
<dbReference type="Proteomes" id="UP000316476">
    <property type="component" value="Unassembled WGS sequence"/>
</dbReference>
<dbReference type="AlphaFoldDB" id="A0A5C6FJS4"/>
<organism evidence="2 3">
    <name type="scientific">Crateriforma conspicua</name>
    <dbReference type="NCBI Taxonomy" id="2527996"/>
    <lineage>
        <taxon>Bacteria</taxon>
        <taxon>Pseudomonadati</taxon>
        <taxon>Planctomycetota</taxon>
        <taxon>Planctomycetia</taxon>
        <taxon>Planctomycetales</taxon>
        <taxon>Planctomycetaceae</taxon>
        <taxon>Crateriforma</taxon>
    </lineage>
</organism>
<dbReference type="SUPFAM" id="SSF53335">
    <property type="entry name" value="S-adenosyl-L-methionine-dependent methyltransferases"/>
    <property type="match status" value="1"/>
</dbReference>
<keyword evidence="2" id="KW-0489">Methyltransferase</keyword>
<evidence type="ECO:0000313" key="2">
    <source>
        <dbReference type="EMBL" id="TWU62217.1"/>
    </source>
</evidence>
<dbReference type="EMBL" id="SJPZ01000002">
    <property type="protein sequence ID" value="TWU62217.1"/>
    <property type="molecule type" value="Genomic_DNA"/>
</dbReference>
<feature type="domain" description="Methyltransferase" evidence="1">
    <location>
        <begin position="50"/>
        <end position="143"/>
    </location>
</feature>
<dbReference type="InterPro" id="IPR029063">
    <property type="entry name" value="SAM-dependent_MTases_sf"/>
</dbReference>
<dbReference type="Pfam" id="PF13649">
    <property type="entry name" value="Methyltransf_25"/>
    <property type="match status" value="1"/>
</dbReference>
<evidence type="ECO:0000259" key="1">
    <source>
        <dbReference type="Pfam" id="PF13649"/>
    </source>
</evidence>
<reference evidence="2 3" key="1">
    <citation type="submission" date="2019-02" db="EMBL/GenBank/DDBJ databases">
        <title>Deep-cultivation of Planctomycetes and their phenomic and genomic characterization uncovers novel biology.</title>
        <authorList>
            <person name="Wiegand S."/>
            <person name="Jogler M."/>
            <person name="Boedeker C."/>
            <person name="Pinto D."/>
            <person name="Vollmers J."/>
            <person name="Rivas-Marin E."/>
            <person name="Kohn T."/>
            <person name="Peeters S.H."/>
            <person name="Heuer A."/>
            <person name="Rast P."/>
            <person name="Oberbeckmann S."/>
            <person name="Bunk B."/>
            <person name="Jeske O."/>
            <person name="Meyerdierks A."/>
            <person name="Storesund J.E."/>
            <person name="Kallscheuer N."/>
            <person name="Luecker S."/>
            <person name="Lage O.M."/>
            <person name="Pohl T."/>
            <person name="Merkel B.J."/>
            <person name="Hornburger P."/>
            <person name="Mueller R.-W."/>
            <person name="Bruemmer F."/>
            <person name="Labrenz M."/>
            <person name="Spormann A.M."/>
            <person name="Op Den Camp H."/>
            <person name="Overmann J."/>
            <person name="Amann R."/>
            <person name="Jetten M.S.M."/>
            <person name="Mascher T."/>
            <person name="Medema M.H."/>
            <person name="Devos D.P."/>
            <person name="Kaster A.-K."/>
            <person name="Ovreas L."/>
            <person name="Rohde M."/>
            <person name="Galperin M.Y."/>
            <person name="Jogler C."/>
        </authorList>
    </citation>
    <scope>NUCLEOTIDE SEQUENCE [LARGE SCALE GENOMIC DNA]</scope>
    <source>
        <strain evidence="2 3">V7</strain>
    </source>
</reference>